<name>A0AA40MGZ6_BURPE</name>
<proteinExistence type="predicted"/>
<dbReference type="EMBL" id="JQIM01000008">
    <property type="protein sequence ID" value="KGX16688.1"/>
    <property type="molecule type" value="Genomic_DNA"/>
</dbReference>
<comment type="caution">
    <text evidence="2">The sequence shown here is derived from an EMBL/GenBank/DDBJ whole genome shotgun (WGS) entry which is preliminary data.</text>
</comment>
<feature type="compositionally biased region" description="Basic residues" evidence="1">
    <location>
        <begin position="9"/>
        <end position="20"/>
    </location>
</feature>
<sequence length="172" mass="19041">MSTIDGRPRTRRARGVPPKRRHEDKCIPVVLAWTLGERVDVRPDSGIDLDIDLEIDSDIDSHAHTRGAIAMSTIDGRPRMPRAHRVPPKRRCEDKCMPAVLAWLPGRPARLRDRHDRSRVARRGDRRCACNEPYPSALGRSPRAGRAVAGHSTAAAATPANAFAAPPTEKDR</sequence>
<organism evidence="2 3">
    <name type="scientific">Burkholderia pseudomallei</name>
    <name type="common">Pseudomonas pseudomallei</name>
    <dbReference type="NCBI Taxonomy" id="28450"/>
    <lineage>
        <taxon>Bacteria</taxon>
        <taxon>Pseudomonadati</taxon>
        <taxon>Pseudomonadota</taxon>
        <taxon>Betaproteobacteria</taxon>
        <taxon>Burkholderiales</taxon>
        <taxon>Burkholderiaceae</taxon>
        <taxon>Burkholderia</taxon>
        <taxon>pseudomallei group</taxon>
    </lineage>
</organism>
<evidence type="ECO:0000256" key="1">
    <source>
        <dbReference type="SAM" id="MobiDB-lite"/>
    </source>
</evidence>
<evidence type="ECO:0000313" key="2">
    <source>
        <dbReference type="EMBL" id="KGX16688.1"/>
    </source>
</evidence>
<feature type="region of interest" description="Disordered" evidence="1">
    <location>
        <begin position="116"/>
        <end position="172"/>
    </location>
</feature>
<accession>A0AA40MGZ6</accession>
<protein>
    <submittedName>
        <fullName evidence="2">Uncharacterized protein</fullName>
    </submittedName>
</protein>
<evidence type="ECO:0000313" key="3">
    <source>
        <dbReference type="Proteomes" id="UP000030475"/>
    </source>
</evidence>
<dbReference type="Proteomes" id="UP000030475">
    <property type="component" value="Unassembled WGS sequence"/>
</dbReference>
<reference evidence="2 3" key="1">
    <citation type="submission" date="2014-08" db="EMBL/GenBank/DDBJ databases">
        <authorList>
            <person name="Bunnell A."/>
            <person name="Chain P.S."/>
            <person name="Chertkov O."/>
            <person name="Currie B.J."/>
            <person name="Daligault H.E."/>
            <person name="Davenport K.W."/>
            <person name="Davis C."/>
            <person name="Gleasner C.D."/>
            <person name="Johnson S.L."/>
            <person name="Kaestli M."/>
            <person name="Koren S."/>
            <person name="Kunde Y.A."/>
            <person name="Mayo M."/>
            <person name="McMurry K.K."/>
            <person name="Price E.P."/>
            <person name="Reitenga K.G."/>
            <person name="Robison R."/>
            <person name="Rosovitz M.J."/>
            <person name="Sarovich D.S."/>
            <person name="Teshima H."/>
        </authorList>
    </citation>
    <scope>NUCLEOTIDE SEQUENCE [LARGE SCALE GENOMIC DNA]</scope>
    <source>
        <strain evidence="2 3">MSHR44</strain>
    </source>
</reference>
<feature type="compositionally biased region" description="Low complexity" evidence="1">
    <location>
        <begin position="144"/>
        <end position="172"/>
    </location>
</feature>
<feature type="region of interest" description="Disordered" evidence="1">
    <location>
        <begin position="1"/>
        <end position="21"/>
    </location>
</feature>
<gene>
    <name evidence="2" type="ORF">Y036_5193</name>
</gene>
<dbReference type="AlphaFoldDB" id="A0AA40MGZ6"/>
<feature type="compositionally biased region" description="Basic and acidic residues" evidence="1">
    <location>
        <begin position="116"/>
        <end position="129"/>
    </location>
</feature>